<dbReference type="OrthoDB" id="9806579at2"/>
<evidence type="ECO:0000256" key="5">
    <source>
        <dbReference type="ARBA" id="ARBA00041564"/>
    </source>
</evidence>
<dbReference type="NCBIfam" id="NF005459">
    <property type="entry name" value="PRK07054.1"/>
    <property type="match status" value="1"/>
</dbReference>
<comment type="similarity">
    <text evidence="2">Belongs to the isochorismate synthase family.</text>
</comment>
<evidence type="ECO:0000256" key="1">
    <source>
        <dbReference type="ARBA" id="ARBA00000799"/>
    </source>
</evidence>
<dbReference type="SUPFAM" id="SSF56322">
    <property type="entry name" value="ADC synthase"/>
    <property type="match status" value="1"/>
</dbReference>
<dbReference type="Pfam" id="PF00425">
    <property type="entry name" value="Chorismate_bind"/>
    <property type="match status" value="1"/>
</dbReference>
<keyword evidence="8" id="KW-1185">Reference proteome</keyword>
<gene>
    <name evidence="7" type="ORF">CAL65_12575</name>
</gene>
<comment type="catalytic activity">
    <reaction evidence="1">
        <text>chorismate = isochorismate</text>
        <dbReference type="Rhea" id="RHEA:18985"/>
        <dbReference type="ChEBI" id="CHEBI:29748"/>
        <dbReference type="ChEBI" id="CHEBI:29780"/>
        <dbReference type="EC" id="5.4.4.2"/>
    </reaction>
</comment>
<dbReference type="Proteomes" id="UP000256763">
    <property type="component" value="Unassembled WGS sequence"/>
</dbReference>
<evidence type="ECO:0000259" key="6">
    <source>
        <dbReference type="Pfam" id="PF00425"/>
    </source>
</evidence>
<dbReference type="PRINTS" id="PR00095">
    <property type="entry name" value="ANTSNTHASEI"/>
</dbReference>
<evidence type="ECO:0000313" key="7">
    <source>
        <dbReference type="EMBL" id="RFA35752.1"/>
    </source>
</evidence>
<protein>
    <recommendedName>
        <fullName evidence="3">isochorismate synthase</fullName>
        <ecNumber evidence="3">5.4.4.2</ecNumber>
    </recommendedName>
    <alternativeName>
        <fullName evidence="5">Isochorismate mutase</fullName>
    </alternativeName>
</protein>
<dbReference type="Gene3D" id="3.60.120.10">
    <property type="entry name" value="Anthranilate synthase"/>
    <property type="match status" value="1"/>
</dbReference>
<evidence type="ECO:0000256" key="4">
    <source>
        <dbReference type="ARBA" id="ARBA00023235"/>
    </source>
</evidence>
<dbReference type="InterPro" id="IPR019999">
    <property type="entry name" value="Anth_synth_I-like"/>
</dbReference>
<evidence type="ECO:0000256" key="2">
    <source>
        <dbReference type="ARBA" id="ARBA00005297"/>
    </source>
</evidence>
<dbReference type="EC" id="5.4.4.2" evidence="3"/>
<name>A0A3E0WS02_9GAMM</name>
<comment type="caution">
    <text evidence="7">The sequence shown here is derived from an EMBL/GenBank/DDBJ whole genome shotgun (WGS) entry which is preliminary data.</text>
</comment>
<dbReference type="RefSeq" id="WP_116302525.1">
    <property type="nucleotide sequence ID" value="NZ_NFZV01000011.1"/>
</dbReference>
<keyword evidence="4" id="KW-0413">Isomerase</keyword>
<dbReference type="EMBL" id="NFZW01000011">
    <property type="protein sequence ID" value="RFA35752.1"/>
    <property type="molecule type" value="Genomic_DNA"/>
</dbReference>
<dbReference type="InterPro" id="IPR015890">
    <property type="entry name" value="Chorismate_C"/>
</dbReference>
<dbReference type="PANTHER" id="PTHR42839:SF2">
    <property type="entry name" value="ISOCHORISMATE SYNTHASE ENTC"/>
    <property type="match status" value="1"/>
</dbReference>
<dbReference type="InterPro" id="IPR004561">
    <property type="entry name" value="IsoChor_synthase"/>
</dbReference>
<evidence type="ECO:0000256" key="3">
    <source>
        <dbReference type="ARBA" id="ARBA00012824"/>
    </source>
</evidence>
<dbReference type="NCBIfam" id="TIGR00543">
    <property type="entry name" value="isochor_syn"/>
    <property type="match status" value="1"/>
</dbReference>
<dbReference type="GO" id="GO:0008909">
    <property type="term" value="F:isochorismate synthase activity"/>
    <property type="evidence" value="ECO:0007669"/>
    <property type="project" value="UniProtKB-EC"/>
</dbReference>
<dbReference type="AlphaFoldDB" id="A0A3E0WS02"/>
<dbReference type="PANTHER" id="PTHR42839">
    <property type="entry name" value="ISOCHORISMATE SYNTHASE ENTC"/>
    <property type="match status" value="1"/>
</dbReference>
<reference evidence="8" key="1">
    <citation type="submission" date="2017-05" db="EMBL/GenBank/DDBJ databases">
        <authorList>
            <person name="Sharma S."/>
            <person name="Sidhu C."/>
            <person name="Pinnaka A.K."/>
        </authorList>
    </citation>
    <scope>NUCLEOTIDE SEQUENCE [LARGE SCALE GENOMIC DNA]</scope>
    <source>
        <strain evidence="8">AK93</strain>
    </source>
</reference>
<proteinExistence type="inferred from homology"/>
<dbReference type="InterPro" id="IPR005801">
    <property type="entry name" value="ADC_synthase"/>
</dbReference>
<feature type="domain" description="Chorismate-utilising enzyme C-terminal" evidence="6">
    <location>
        <begin position="197"/>
        <end position="447"/>
    </location>
</feature>
<organism evidence="7 8">
    <name type="scientific">Alkalilimnicola ehrlichii</name>
    <dbReference type="NCBI Taxonomy" id="351052"/>
    <lineage>
        <taxon>Bacteria</taxon>
        <taxon>Pseudomonadati</taxon>
        <taxon>Pseudomonadota</taxon>
        <taxon>Gammaproteobacteria</taxon>
        <taxon>Chromatiales</taxon>
        <taxon>Ectothiorhodospiraceae</taxon>
        <taxon>Alkalilimnicola</taxon>
    </lineage>
</organism>
<sequence length="463" mass="50997">MIDESDMALLRQGVNAAKQRACEQGSPVLASCSLPHPNIDFVQIFAANHRSEQPATLWAMPEDNFALLGLGCTHEFQCPAGRPWSDLQSAWETRIAKAVVIGDHRPVLCGGFAFDRRTRRSKLWRDFPAAALTLHRYFLQAEGTRIKLVLNTLVDGRSDCEKLCDELLKGWQKIVARSYSPPAEEVGRSLGTLVSGQAWRDKVSAAVEAIGAERLRKVVLARAEQIAVDVPLPDILDGLRQLHPGAYVFAFARGRSCFLGASPERLIARRGNRVHTCAVAGTAPRHHDPEIDRQLGRELLISDKNRYEHALVANELKRALGLYCDHVASPPEPRLRKLRHVQHLVTPIRGEIHSNMPLLALLQQLHPSPAVGGFPTNEAMAYIRAHEGMDRGWYAGPVGWLDAAGDGEFAVALRSALLAGRDAVLFAGCGIVKDSKPEDEYWESRYKMQAMMTALAATGTEPA</sequence>
<evidence type="ECO:0000313" key="8">
    <source>
        <dbReference type="Proteomes" id="UP000256763"/>
    </source>
</evidence>
<accession>A0A3E0WS02</accession>